<name>A0AAW2WW10_9LAMI</name>
<dbReference type="EMBL" id="JACGWN010000006">
    <property type="protein sequence ID" value="KAL0445628.1"/>
    <property type="molecule type" value="Genomic_DNA"/>
</dbReference>
<organism evidence="1">
    <name type="scientific">Sesamum latifolium</name>
    <dbReference type="NCBI Taxonomy" id="2727402"/>
    <lineage>
        <taxon>Eukaryota</taxon>
        <taxon>Viridiplantae</taxon>
        <taxon>Streptophyta</taxon>
        <taxon>Embryophyta</taxon>
        <taxon>Tracheophyta</taxon>
        <taxon>Spermatophyta</taxon>
        <taxon>Magnoliopsida</taxon>
        <taxon>eudicotyledons</taxon>
        <taxon>Gunneridae</taxon>
        <taxon>Pentapetalae</taxon>
        <taxon>asterids</taxon>
        <taxon>lamiids</taxon>
        <taxon>Lamiales</taxon>
        <taxon>Pedaliaceae</taxon>
        <taxon>Sesamum</taxon>
    </lineage>
</organism>
<reference evidence="1" key="1">
    <citation type="submission" date="2020-06" db="EMBL/GenBank/DDBJ databases">
        <authorList>
            <person name="Li T."/>
            <person name="Hu X."/>
            <person name="Zhang T."/>
            <person name="Song X."/>
            <person name="Zhang H."/>
            <person name="Dai N."/>
            <person name="Sheng W."/>
            <person name="Hou X."/>
            <person name="Wei L."/>
        </authorList>
    </citation>
    <scope>NUCLEOTIDE SEQUENCE</scope>
    <source>
        <strain evidence="1">KEN1</strain>
        <tissue evidence="1">Leaf</tissue>
    </source>
</reference>
<reference evidence="1" key="2">
    <citation type="journal article" date="2024" name="Plant">
        <title>Genomic evolution and insights into agronomic trait innovations of Sesamum species.</title>
        <authorList>
            <person name="Miao H."/>
            <person name="Wang L."/>
            <person name="Qu L."/>
            <person name="Liu H."/>
            <person name="Sun Y."/>
            <person name="Le M."/>
            <person name="Wang Q."/>
            <person name="Wei S."/>
            <person name="Zheng Y."/>
            <person name="Lin W."/>
            <person name="Duan Y."/>
            <person name="Cao H."/>
            <person name="Xiong S."/>
            <person name="Wang X."/>
            <person name="Wei L."/>
            <person name="Li C."/>
            <person name="Ma Q."/>
            <person name="Ju M."/>
            <person name="Zhao R."/>
            <person name="Li G."/>
            <person name="Mu C."/>
            <person name="Tian Q."/>
            <person name="Mei H."/>
            <person name="Zhang T."/>
            <person name="Gao T."/>
            <person name="Zhang H."/>
        </authorList>
    </citation>
    <scope>NUCLEOTIDE SEQUENCE</scope>
    <source>
        <strain evidence="1">KEN1</strain>
    </source>
</reference>
<dbReference type="AlphaFoldDB" id="A0AAW2WW10"/>
<gene>
    <name evidence="1" type="ORF">Slati_1690700</name>
</gene>
<comment type="caution">
    <text evidence="1">The sequence shown here is derived from an EMBL/GenBank/DDBJ whole genome shotgun (WGS) entry which is preliminary data.</text>
</comment>
<accession>A0AAW2WW10</accession>
<sequence>MTVSWICVRDDCVPCNYIKNLVLFAVGGQCVKRIRAPVITLNRVSPMHLEMFTLWKCGHNRYPNRIGGSYVEQFQRNTVPSNKVMTPGPGWEPTPNSMTLGQGRKTVDFLRLRNRYPYDSKA</sequence>
<proteinExistence type="predicted"/>
<protein>
    <submittedName>
        <fullName evidence="1">Uncharacterized protein</fullName>
    </submittedName>
</protein>
<evidence type="ECO:0000313" key="1">
    <source>
        <dbReference type="EMBL" id="KAL0445628.1"/>
    </source>
</evidence>